<evidence type="ECO:0000256" key="3">
    <source>
        <dbReference type="ARBA" id="ARBA00023239"/>
    </source>
</evidence>
<dbReference type="EMBL" id="CP019791">
    <property type="protein sequence ID" value="AQT67414.1"/>
    <property type="molecule type" value="Genomic_DNA"/>
</dbReference>
<dbReference type="InterPro" id="IPR038970">
    <property type="entry name" value="Lyase_8"/>
</dbReference>
<dbReference type="PANTHER" id="PTHR38481:SF1">
    <property type="entry name" value="HYALURONATE LYASE"/>
    <property type="match status" value="1"/>
</dbReference>
<dbReference type="Pfam" id="PF08124">
    <property type="entry name" value="Lyase_8_N"/>
    <property type="match status" value="1"/>
</dbReference>
<keyword evidence="10" id="KW-1185">Reference proteome</keyword>
<gene>
    <name evidence="9" type="primary">cslA</name>
    <name evidence="9" type="ORF">STSP2_00558</name>
</gene>
<keyword evidence="3 9" id="KW-0456">Lyase</keyword>
<dbReference type="SUPFAM" id="SSF49863">
    <property type="entry name" value="Hyaluronate lyase-like, C-terminal domain"/>
    <property type="match status" value="1"/>
</dbReference>
<dbReference type="InterPro" id="IPR011013">
    <property type="entry name" value="Gal_mutarotase_sf_dom"/>
</dbReference>
<dbReference type="PANTHER" id="PTHR38481">
    <property type="entry name" value="HYALURONATE LYASE"/>
    <property type="match status" value="1"/>
</dbReference>
<feature type="domain" description="Polysaccharide lyase family 8 central" evidence="6">
    <location>
        <begin position="345"/>
        <end position="590"/>
    </location>
</feature>
<dbReference type="Pfam" id="PF02278">
    <property type="entry name" value="Lyase_8"/>
    <property type="match status" value="1"/>
</dbReference>
<dbReference type="EC" id="4.2.2.5" evidence="9"/>
<dbReference type="Gene3D" id="2.70.98.10">
    <property type="match status" value="1"/>
</dbReference>
<reference evidence="10" key="1">
    <citation type="submission" date="2017-02" db="EMBL/GenBank/DDBJ databases">
        <title>Comparative genomics and description of representatives of a novel lineage of planctomycetes thriving in anoxic sediments.</title>
        <authorList>
            <person name="Spring S."/>
            <person name="Bunk B."/>
            <person name="Sproer C."/>
        </authorList>
    </citation>
    <scope>NUCLEOTIDE SEQUENCE [LARGE SCALE GENOMIC DNA]</scope>
    <source>
        <strain evidence="10">ST-NAGAB-D1</strain>
    </source>
</reference>
<keyword evidence="2 5" id="KW-0732">Signal</keyword>
<dbReference type="Pfam" id="PF02884">
    <property type="entry name" value="Lyase_8_C"/>
    <property type="match status" value="1"/>
</dbReference>
<dbReference type="STRING" id="1936003.STSP2_00558"/>
<dbReference type="GO" id="GO:0030246">
    <property type="term" value="F:carbohydrate binding"/>
    <property type="evidence" value="ECO:0007669"/>
    <property type="project" value="InterPro"/>
</dbReference>
<comment type="similarity">
    <text evidence="1">Belongs to the polysaccharide lyase 8 family.</text>
</comment>
<dbReference type="GO" id="GO:0005975">
    <property type="term" value="P:carbohydrate metabolic process"/>
    <property type="evidence" value="ECO:0007669"/>
    <property type="project" value="InterPro"/>
</dbReference>
<dbReference type="InterPro" id="IPR012970">
    <property type="entry name" value="Lyase_8_alpha_N"/>
</dbReference>
<feature type="active site" evidence="4">
    <location>
        <position position="230"/>
    </location>
</feature>
<dbReference type="Proteomes" id="UP000189674">
    <property type="component" value="Chromosome"/>
</dbReference>
<feature type="signal peptide" evidence="5">
    <location>
        <begin position="1"/>
        <end position="20"/>
    </location>
</feature>
<evidence type="ECO:0000313" key="9">
    <source>
        <dbReference type="EMBL" id="AQT67414.1"/>
    </source>
</evidence>
<dbReference type="SUPFAM" id="SSF74650">
    <property type="entry name" value="Galactose mutarotase-like"/>
    <property type="match status" value="1"/>
</dbReference>
<dbReference type="AlphaFoldDB" id="A0A1U9NI63"/>
<feature type="domain" description="Polysaccharide lyase family 8 C-terminal" evidence="7">
    <location>
        <begin position="604"/>
        <end position="666"/>
    </location>
</feature>
<evidence type="ECO:0000256" key="1">
    <source>
        <dbReference type="ARBA" id="ARBA00006699"/>
    </source>
</evidence>
<feature type="chain" id="PRO_5010730125" evidence="5">
    <location>
        <begin position="21"/>
        <end position="719"/>
    </location>
</feature>
<dbReference type="Gene3D" id="2.60.220.10">
    <property type="entry name" value="Polysaccharide lyase family 8-like, C-terminal"/>
    <property type="match status" value="1"/>
</dbReference>
<evidence type="ECO:0000256" key="4">
    <source>
        <dbReference type="PIRSR" id="PIRSR638970-1"/>
    </source>
</evidence>
<dbReference type="InterPro" id="IPR004103">
    <property type="entry name" value="Lyase_8_C"/>
</dbReference>
<feature type="domain" description="Polysaccharide lyase 8 N-terminal alpha-helical" evidence="8">
    <location>
        <begin position="64"/>
        <end position="295"/>
    </location>
</feature>
<dbReference type="RefSeq" id="WP_146659638.1">
    <property type="nucleotide sequence ID" value="NZ_CP019791.1"/>
</dbReference>
<evidence type="ECO:0000259" key="7">
    <source>
        <dbReference type="Pfam" id="PF02884"/>
    </source>
</evidence>
<dbReference type="SUPFAM" id="SSF48230">
    <property type="entry name" value="Chondroitin AC/alginate lyase"/>
    <property type="match status" value="1"/>
</dbReference>
<organism evidence="9 10">
    <name type="scientific">Anaerohalosphaera lusitana</name>
    <dbReference type="NCBI Taxonomy" id="1936003"/>
    <lineage>
        <taxon>Bacteria</taxon>
        <taxon>Pseudomonadati</taxon>
        <taxon>Planctomycetota</taxon>
        <taxon>Phycisphaerae</taxon>
        <taxon>Sedimentisphaerales</taxon>
        <taxon>Anaerohalosphaeraceae</taxon>
        <taxon>Anaerohalosphaera</taxon>
    </lineage>
</organism>
<evidence type="ECO:0000259" key="6">
    <source>
        <dbReference type="Pfam" id="PF02278"/>
    </source>
</evidence>
<dbReference type="KEGG" id="alus:STSP2_00558"/>
<dbReference type="OrthoDB" id="6636047at2"/>
<dbReference type="InterPro" id="IPR003159">
    <property type="entry name" value="Lyase_8_central_dom"/>
</dbReference>
<accession>A0A1U9NI63</accession>
<evidence type="ECO:0000259" key="8">
    <source>
        <dbReference type="Pfam" id="PF08124"/>
    </source>
</evidence>
<dbReference type="GO" id="GO:0005576">
    <property type="term" value="C:extracellular region"/>
    <property type="evidence" value="ECO:0007669"/>
    <property type="project" value="InterPro"/>
</dbReference>
<evidence type="ECO:0000256" key="5">
    <source>
        <dbReference type="SAM" id="SignalP"/>
    </source>
</evidence>
<dbReference type="InterPro" id="IPR008929">
    <property type="entry name" value="Chondroitin_lyas"/>
</dbReference>
<dbReference type="GO" id="GO:0030341">
    <property type="term" value="F:chondroitin AC lyase activity"/>
    <property type="evidence" value="ECO:0007669"/>
    <property type="project" value="UniProtKB-EC"/>
</dbReference>
<dbReference type="InterPro" id="IPR011071">
    <property type="entry name" value="Lyase_8-like_C"/>
</dbReference>
<dbReference type="InterPro" id="IPR014718">
    <property type="entry name" value="GH-type_carb-bd"/>
</dbReference>
<protein>
    <submittedName>
        <fullName evidence="9">Chondroitinase-AC</fullName>
        <ecNumber evidence="9">4.2.2.5</ecNumber>
    </submittedName>
</protein>
<dbReference type="Gene3D" id="1.50.10.100">
    <property type="entry name" value="Chondroitin AC/alginate lyase"/>
    <property type="match status" value="1"/>
</dbReference>
<evidence type="ECO:0000256" key="2">
    <source>
        <dbReference type="ARBA" id="ARBA00022729"/>
    </source>
</evidence>
<sequence length="719" mass="80433" precursor="true">MTKFAFSVCLLIVITGTTFAADDLAQLERQLKEYLLTNKYSNLFDTINPEHDSDKFLKAGRFMKSMQSDGSWKSIDYTSKRRGGWPVNGHMSRVTTMAKAYCSRNSKYSQSSEMLGAIRKALQFWLENDFVSPNWWHNQIGVPREVGRTLILVGDRVPEEVVERSIEMVMARARIRMTGQNRIWLAGNVFMRGLLTDDAELVTKAANAIAAEVRVTTAEGVQPDWSFHQHGPQLQFGNYGLSYANDCAMWANILRGTRFAFDDAKIEILRNYLLNGQQWVVWNRSMDISACGRQLFPGQPRKKARLLAEIFPVMAAADKEHMAEYMAFTRRYLDDGTTENAFTGHKHFWRSDFTVHRRPDFYCSVKMCSPRVIGAESGNSENLLGYHLADGATYIYRNGDEYRDIFPVWDWRKLPGTTCLQSDEPLPQLSWSGYHNGSDFVGGVSDGNNGVTVMDYDRDGLRAKKVWFFHGDEILCLGAGISTDKDQYVVTTIDQCLLNGEAVVYGRDGSPMVGKHILGRPAWMWHNRIGYALLENSGVYVSADKQTGKWSSVYSAGSDKQVSKEVFRAQIEHGKAPQNASYAYKILPGVKPSTLLKGKIGELQVIANTENIQAATCDDWAGIIFHKAGSVKIPESPHTALDKPGLVMLERKGDTVNISVAEPTANKDIDSFKLTLSGKFEGENCTYDGENDVTSCLIELPTGKGQRGGSTFVSVKKLN</sequence>
<name>A0A1U9NI63_9BACT</name>
<feature type="active site" evidence="4">
    <location>
        <position position="239"/>
    </location>
</feature>
<proteinExistence type="inferred from homology"/>
<evidence type="ECO:0000313" key="10">
    <source>
        <dbReference type="Proteomes" id="UP000189674"/>
    </source>
</evidence>
<feature type="active site" evidence="4">
    <location>
        <position position="293"/>
    </location>
</feature>
<dbReference type="CDD" id="cd01083">
    <property type="entry name" value="GAG_Lyase"/>
    <property type="match status" value="1"/>
</dbReference>